<evidence type="ECO:0000256" key="9">
    <source>
        <dbReference type="ARBA" id="ARBA00023136"/>
    </source>
</evidence>
<evidence type="ECO:0000256" key="6">
    <source>
        <dbReference type="ARBA" id="ARBA00022989"/>
    </source>
</evidence>
<evidence type="ECO:0000256" key="3">
    <source>
        <dbReference type="ARBA" id="ARBA00022449"/>
    </source>
</evidence>
<dbReference type="InterPro" id="IPR023171">
    <property type="entry name" value="Na/H_antiporter_dom_sf"/>
</dbReference>
<comment type="caution">
    <text evidence="12">The sequence shown here is derived from an EMBL/GenBank/DDBJ whole genome shotgun (WGS) entry which is preliminary data.</text>
</comment>
<dbReference type="Pfam" id="PF06965">
    <property type="entry name" value="Na_H_antiport_1"/>
    <property type="match status" value="1"/>
</dbReference>
<evidence type="ECO:0000256" key="5">
    <source>
        <dbReference type="ARBA" id="ARBA00022692"/>
    </source>
</evidence>
<evidence type="ECO:0000256" key="7">
    <source>
        <dbReference type="ARBA" id="ARBA00023053"/>
    </source>
</evidence>
<keyword evidence="5 11" id="KW-0812">Transmembrane</keyword>
<dbReference type="GO" id="GO:0005886">
    <property type="term" value="C:plasma membrane"/>
    <property type="evidence" value="ECO:0007669"/>
    <property type="project" value="UniProtKB-SubCell"/>
</dbReference>
<accession>A0A9D1A1J4</accession>
<evidence type="ECO:0000313" key="13">
    <source>
        <dbReference type="Proteomes" id="UP000824261"/>
    </source>
</evidence>
<feature type="transmembrane region" description="Helical" evidence="11">
    <location>
        <begin position="424"/>
        <end position="445"/>
    </location>
</feature>
<evidence type="ECO:0000313" key="12">
    <source>
        <dbReference type="EMBL" id="HIR01363.1"/>
    </source>
</evidence>
<feature type="transmembrane region" description="Helical" evidence="11">
    <location>
        <begin position="70"/>
        <end position="95"/>
    </location>
</feature>
<comment type="catalytic activity">
    <reaction evidence="11">
        <text>Na(+)(in) + 2 H(+)(out) = Na(+)(out) + 2 H(+)(in)</text>
        <dbReference type="Rhea" id="RHEA:29251"/>
        <dbReference type="ChEBI" id="CHEBI:15378"/>
        <dbReference type="ChEBI" id="CHEBI:29101"/>
    </reaction>
</comment>
<dbReference type="AlphaFoldDB" id="A0A9D1A1J4"/>
<keyword evidence="10 11" id="KW-0739">Sodium transport</keyword>
<evidence type="ECO:0000256" key="4">
    <source>
        <dbReference type="ARBA" id="ARBA00022475"/>
    </source>
</evidence>
<evidence type="ECO:0000256" key="8">
    <source>
        <dbReference type="ARBA" id="ARBA00023065"/>
    </source>
</evidence>
<evidence type="ECO:0000256" key="2">
    <source>
        <dbReference type="ARBA" id="ARBA00022448"/>
    </source>
</evidence>
<reference evidence="12" key="2">
    <citation type="journal article" date="2021" name="PeerJ">
        <title>Extensive microbial diversity within the chicken gut microbiome revealed by metagenomics and culture.</title>
        <authorList>
            <person name="Gilroy R."/>
            <person name="Ravi A."/>
            <person name="Getino M."/>
            <person name="Pursley I."/>
            <person name="Horton D.L."/>
            <person name="Alikhan N.F."/>
            <person name="Baker D."/>
            <person name="Gharbi K."/>
            <person name="Hall N."/>
            <person name="Watson M."/>
            <person name="Adriaenssens E.M."/>
            <person name="Foster-Nyarko E."/>
            <person name="Jarju S."/>
            <person name="Secka A."/>
            <person name="Antonio M."/>
            <person name="Oren A."/>
            <person name="Chaudhuri R.R."/>
            <person name="La Ragione R."/>
            <person name="Hildebrand F."/>
            <person name="Pallen M.J."/>
        </authorList>
    </citation>
    <scope>NUCLEOTIDE SEQUENCE</scope>
    <source>
        <strain evidence="12">ChiGjej1B1-2707</strain>
    </source>
</reference>
<gene>
    <name evidence="11 12" type="primary">nhaA</name>
    <name evidence="12" type="ORF">IAA69_03780</name>
</gene>
<comment type="subcellular location">
    <subcellularLocation>
        <location evidence="1">Cell inner membrane</location>
        <topology evidence="1">Multi-pass membrane protein</topology>
    </subcellularLocation>
    <subcellularLocation>
        <location evidence="11">Cell membrane</location>
        <topology evidence="11">Multi-pass membrane protein</topology>
    </subcellularLocation>
</comment>
<feature type="transmembrane region" description="Helical" evidence="11">
    <location>
        <begin position="26"/>
        <end position="50"/>
    </location>
</feature>
<feature type="transmembrane region" description="Helical" evidence="11">
    <location>
        <begin position="321"/>
        <end position="343"/>
    </location>
</feature>
<dbReference type="PANTHER" id="PTHR30341">
    <property type="entry name" value="SODIUM ION/PROTON ANTIPORTER NHAA-RELATED"/>
    <property type="match status" value="1"/>
</dbReference>
<dbReference type="EMBL" id="DVGB01000045">
    <property type="protein sequence ID" value="HIR01363.1"/>
    <property type="molecule type" value="Genomic_DNA"/>
</dbReference>
<comment type="similarity">
    <text evidence="11">Belongs to the NhaA Na(+)/H(+) (TC 2.A.33) antiporter family.</text>
</comment>
<feature type="transmembrane region" description="Helical" evidence="11">
    <location>
        <begin position="355"/>
        <end position="379"/>
    </location>
</feature>
<protein>
    <recommendedName>
        <fullName evidence="11">Na(+)/H(+) antiporter NhaA</fullName>
    </recommendedName>
    <alternativeName>
        <fullName evidence="11">Sodium/proton antiporter NhaA</fullName>
    </alternativeName>
</protein>
<keyword evidence="7 11" id="KW-0915">Sodium</keyword>
<dbReference type="HAMAP" id="MF_01844">
    <property type="entry name" value="NhaA"/>
    <property type="match status" value="1"/>
</dbReference>
<reference evidence="12" key="1">
    <citation type="submission" date="2020-10" db="EMBL/GenBank/DDBJ databases">
        <authorList>
            <person name="Gilroy R."/>
        </authorList>
    </citation>
    <scope>NUCLEOTIDE SEQUENCE</scope>
    <source>
        <strain evidence="12">ChiGjej1B1-2707</strain>
    </source>
</reference>
<name>A0A9D1A1J4_9ACTN</name>
<feature type="transmembrane region" description="Helical" evidence="11">
    <location>
        <begin position="173"/>
        <end position="196"/>
    </location>
</feature>
<evidence type="ECO:0000256" key="11">
    <source>
        <dbReference type="HAMAP-Rule" id="MF_01844"/>
    </source>
</evidence>
<keyword evidence="3 11" id="KW-0050">Antiport</keyword>
<dbReference type="GO" id="GO:0015385">
    <property type="term" value="F:sodium:proton antiporter activity"/>
    <property type="evidence" value="ECO:0007669"/>
    <property type="project" value="UniProtKB-UniRule"/>
</dbReference>
<evidence type="ECO:0000256" key="1">
    <source>
        <dbReference type="ARBA" id="ARBA00004429"/>
    </source>
</evidence>
<dbReference type="Gene3D" id="1.20.1530.10">
    <property type="entry name" value="Na+/H+ antiporter like domain"/>
    <property type="match status" value="1"/>
</dbReference>
<sequence length="463" mass="50178">MPGRHHITEAILEPEARKQHRRKRKFLEFTHSSTRATMLMVAAALVAFAIENTPALPYFNALWHDVHLGFTIGSFSPEISLGHFINDFLMALFFLMVGLEIKYEMTAGELTEPRKALLPIVAAVGGAIMPALVYLAINAGGDFQNGWGVPISNDIAFCLGLLALLGKRVPLGLRAFLSTLAIADDLIAILVIAVFYTSSLDLAWLVGAFVLFAVLMVLNRKHVYDLAPYLAIGLAMWVCVLFSGVHATLAGVLLALTIPARSEVRLGRVGEWLAEKSSKVEERYDPGEPDIAQKEYLREVDKVRRVSRMTIPPVTRLDNMLYVPVYFVILPLFAFSNAAVVIVGSDPISVVTNPVALGVFFGLLVGKPLGIFLATVITVKTGLSDLPEGVRWGHIVGVSILGGVGFTMAIFVTNLAFTDLATVAVAKAAILAASIVAGIVGFLFLRQEALRADIEEERESPEG</sequence>
<dbReference type="InterPro" id="IPR004670">
    <property type="entry name" value="NhaA"/>
</dbReference>
<keyword evidence="6 11" id="KW-1133">Transmembrane helix</keyword>
<feature type="transmembrane region" description="Helical" evidence="11">
    <location>
        <begin position="230"/>
        <end position="258"/>
    </location>
</feature>
<dbReference type="GO" id="GO:0006885">
    <property type="term" value="P:regulation of pH"/>
    <property type="evidence" value="ECO:0007669"/>
    <property type="project" value="UniProtKB-UniRule"/>
</dbReference>
<proteinExistence type="inferred from homology"/>
<organism evidence="12 13">
    <name type="scientific">Candidatus Aveggerthella stercoripullorum</name>
    <dbReference type="NCBI Taxonomy" id="2840688"/>
    <lineage>
        <taxon>Bacteria</taxon>
        <taxon>Bacillati</taxon>
        <taxon>Actinomycetota</taxon>
        <taxon>Coriobacteriia</taxon>
        <taxon>Eggerthellales</taxon>
        <taxon>Eggerthellaceae</taxon>
        <taxon>Eggerthellaceae incertae sedis</taxon>
        <taxon>Candidatus Aveggerthella</taxon>
    </lineage>
</organism>
<evidence type="ECO:0000256" key="10">
    <source>
        <dbReference type="ARBA" id="ARBA00023201"/>
    </source>
</evidence>
<dbReference type="PANTHER" id="PTHR30341:SF0">
    <property type="entry name" value="NA(+)_H(+) ANTIPORTER NHAA"/>
    <property type="match status" value="1"/>
</dbReference>
<feature type="transmembrane region" description="Helical" evidence="11">
    <location>
        <begin position="116"/>
        <end position="137"/>
    </location>
</feature>
<comment type="function">
    <text evidence="11">Na(+)/H(+) antiporter that extrudes sodium in exchange for external protons.</text>
</comment>
<keyword evidence="4 11" id="KW-1003">Cell membrane</keyword>
<feature type="transmembrane region" description="Helical" evidence="11">
    <location>
        <begin position="202"/>
        <end position="218"/>
    </location>
</feature>
<dbReference type="NCBIfam" id="TIGR00773">
    <property type="entry name" value="NhaA"/>
    <property type="match status" value="1"/>
</dbReference>
<dbReference type="Proteomes" id="UP000824261">
    <property type="component" value="Unassembled WGS sequence"/>
</dbReference>
<keyword evidence="9 11" id="KW-0472">Membrane</keyword>
<feature type="transmembrane region" description="Helical" evidence="11">
    <location>
        <begin position="391"/>
        <end position="412"/>
    </location>
</feature>
<keyword evidence="8 11" id="KW-0406">Ion transport</keyword>
<keyword evidence="2 11" id="KW-0813">Transport</keyword>